<dbReference type="InterPro" id="IPR003329">
    <property type="entry name" value="Cytidylyl_trans"/>
</dbReference>
<name>A0A3B1BZL2_9ZZZZ</name>
<keyword evidence="1" id="KW-0548">Nucleotidyltransferase</keyword>
<reference evidence="1" key="1">
    <citation type="submission" date="2018-06" db="EMBL/GenBank/DDBJ databases">
        <authorList>
            <person name="Zhirakovskaya E."/>
        </authorList>
    </citation>
    <scope>NUCLEOTIDE SEQUENCE</scope>
</reference>
<dbReference type="PANTHER" id="PTHR21485:SF6">
    <property type="entry name" value="N-ACYLNEURAMINATE CYTIDYLYLTRANSFERASE-RELATED"/>
    <property type="match status" value="1"/>
</dbReference>
<dbReference type="SUPFAM" id="SSF53448">
    <property type="entry name" value="Nucleotide-diphospho-sugar transferases"/>
    <property type="match status" value="1"/>
</dbReference>
<gene>
    <name evidence="1" type="ORF">MNBD_NITROSPINAE02-1779</name>
</gene>
<dbReference type="AlphaFoldDB" id="A0A3B1BZL2"/>
<evidence type="ECO:0000313" key="1">
    <source>
        <dbReference type="EMBL" id="VAX23736.1"/>
    </source>
</evidence>
<sequence length="240" mass="26980">MPSVVALIPARAGSKRVPNKNVREFKGHPLIAYTIKAAIDSGIFRDIIVSTDSEEIADVARRYGAKIPFMRPVEYAGELSADIEWISHAMKTFKEKGMECDAFSLLRPTSPFRTGETIARAWDIFRQEEGADSLRAVEKCSEHPCKMWVVRQNRLLPLIPFGPDEKPWHSAPYQALPEVYVQNASLEIAWSKVISETGTIAGATVIPFITEGYEGYDINTMEDWYLAEKLVDEGKVRLNC</sequence>
<dbReference type="Pfam" id="PF02348">
    <property type="entry name" value="CTP_transf_3"/>
    <property type="match status" value="1"/>
</dbReference>
<protein>
    <submittedName>
        <fullName evidence="1">N-Acetylneuraminate cytidylyltransferase</fullName>
        <ecNumber evidence="1">2.7.7.43</ecNumber>
    </submittedName>
</protein>
<organism evidence="1">
    <name type="scientific">hydrothermal vent metagenome</name>
    <dbReference type="NCBI Taxonomy" id="652676"/>
    <lineage>
        <taxon>unclassified sequences</taxon>
        <taxon>metagenomes</taxon>
        <taxon>ecological metagenomes</taxon>
    </lineage>
</organism>
<dbReference type="EMBL" id="UOGE01000089">
    <property type="protein sequence ID" value="VAX23736.1"/>
    <property type="molecule type" value="Genomic_DNA"/>
</dbReference>
<dbReference type="Gene3D" id="3.90.550.10">
    <property type="entry name" value="Spore Coat Polysaccharide Biosynthesis Protein SpsA, Chain A"/>
    <property type="match status" value="1"/>
</dbReference>
<dbReference type="PANTHER" id="PTHR21485">
    <property type="entry name" value="HAD SUPERFAMILY MEMBERS CMAS AND KDSC"/>
    <property type="match status" value="1"/>
</dbReference>
<proteinExistence type="predicted"/>
<dbReference type="EC" id="2.7.7.43" evidence="1"/>
<keyword evidence="1" id="KW-0808">Transferase</keyword>
<accession>A0A3B1BZL2</accession>
<dbReference type="InterPro" id="IPR029044">
    <property type="entry name" value="Nucleotide-diphossugar_trans"/>
</dbReference>
<dbReference type="InterPro" id="IPR050793">
    <property type="entry name" value="CMP-NeuNAc_synthase"/>
</dbReference>
<dbReference type="CDD" id="cd02513">
    <property type="entry name" value="CMP-NeuAc_Synthase"/>
    <property type="match status" value="1"/>
</dbReference>
<dbReference type="GO" id="GO:0008781">
    <property type="term" value="F:N-acylneuraminate cytidylyltransferase activity"/>
    <property type="evidence" value="ECO:0007669"/>
    <property type="project" value="UniProtKB-EC"/>
</dbReference>